<evidence type="ECO:0000256" key="1">
    <source>
        <dbReference type="ARBA" id="ARBA00004251"/>
    </source>
</evidence>
<dbReference type="PANTHER" id="PTHR25466:SF14">
    <property type="entry name" value="BUTYROPHILIN SUBFAMILY 2 MEMBER A2-LIKE-RELATED"/>
    <property type="match status" value="1"/>
</dbReference>
<keyword evidence="4 13" id="KW-0732">Signal</keyword>
<dbReference type="InterPro" id="IPR013783">
    <property type="entry name" value="Ig-like_fold"/>
</dbReference>
<evidence type="ECO:0000256" key="4">
    <source>
        <dbReference type="ARBA" id="ARBA00022729"/>
    </source>
</evidence>
<dbReference type="Pfam" id="PF07686">
    <property type="entry name" value="V-set"/>
    <property type="match status" value="3"/>
</dbReference>
<dbReference type="Gene3D" id="2.60.40.10">
    <property type="entry name" value="Immunoglobulins"/>
    <property type="match status" value="3"/>
</dbReference>
<dbReference type="PANTHER" id="PTHR25466">
    <property type="entry name" value="T-LYMPHOCYTE ACTIVATION ANTIGEN"/>
    <property type="match status" value="1"/>
</dbReference>
<keyword evidence="6 12" id="KW-0472">Membrane</keyword>
<evidence type="ECO:0000256" key="7">
    <source>
        <dbReference type="ARBA" id="ARBA00023157"/>
    </source>
</evidence>
<evidence type="ECO:0000256" key="3">
    <source>
        <dbReference type="ARBA" id="ARBA00022692"/>
    </source>
</evidence>
<keyword evidence="7" id="KW-1015">Disulfide bond</keyword>
<dbReference type="SUPFAM" id="SSF48726">
    <property type="entry name" value="Immunoglobulin"/>
    <property type="match status" value="3"/>
</dbReference>
<feature type="compositionally biased region" description="Basic and acidic residues" evidence="11">
    <location>
        <begin position="452"/>
        <end position="470"/>
    </location>
</feature>
<accession>A0A6A4S923</accession>
<protein>
    <recommendedName>
        <fullName evidence="14">Ig-like domain-containing protein</fullName>
    </recommendedName>
</protein>
<evidence type="ECO:0000256" key="10">
    <source>
        <dbReference type="ARBA" id="ARBA00023319"/>
    </source>
</evidence>
<dbReference type="SMART" id="SM00406">
    <property type="entry name" value="IGv"/>
    <property type="match status" value="3"/>
</dbReference>
<feature type="region of interest" description="Disordered" evidence="11">
    <location>
        <begin position="452"/>
        <end position="483"/>
    </location>
</feature>
<dbReference type="GO" id="GO:0071222">
    <property type="term" value="P:cellular response to lipopolysaccharide"/>
    <property type="evidence" value="ECO:0007669"/>
    <property type="project" value="TreeGrafter"/>
</dbReference>
<evidence type="ECO:0000256" key="13">
    <source>
        <dbReference type="SAM" id="SignalP"/>
    </source>
</evidence>
<keyword evidence="2" id="KW-1003">Cell membrane</keyword>
<proteinExistence type="predicted"/>
<evidence type="ECO:0000256" key="12">
    <source>
        <dbReference type="SAM" id="Phobius"/>
    </source>
</evidence>
<evidence type="ECO:0000256" key="8">
    <source>
        <dbReference type="ARBA" id="ARBA00023170"/>
    </source>
</evidence>
<feature type="transmembrane region" description="Helical" evidence="12">
    <location>
        <begin position="146"/>
        <end position="169"/>
    </location>
</feature>
<evidence type="ECO:0000256" key="9">
    <source>
        <dbReference type="ARBA" id="ARBA00023180"/>
    </source>
</evidence>
<evidence type="ECO:0000259" key="14">
    <source>
        <dbReference type="PROSITE" id="PS50835"/>
    </source>
</evidence>
<evidence type="ECO:0000256" key="5">
    <source>
        <dbReference type="ARBA" id="ARBA00022989"/>
    </source>
</evidence>
<evidence type="ECO:0000313" key="16">
    <source>
        <dbReference type="Proteomes" id="UP000438429"/>
    </source>
</evidence>
<reference evidence="15 16" key="1">
    <citation type="submission" date="2019-06" db="EMBL/GenBank/DDBJ databases">
        <title>Draft genomes of female and male turbot (Scophthalmus maximus).</title>
        <authorList>
            <person name="Xu H."/>
            <person name="Xu X.-W."/>
            <person name="Shao C."/>
            <person name="Chen S."/>
        </authorList>
    </citation>
    <scope>NUCLEOTIDE SEQUENCE [LARGE SCALE GENOMIC DNA]</scope>
    <source>
        <strain evidence="15">Ysfricsl-2016a</strain>
        <tissue evidence="15">Blood</tissue>
    </source>
</reference>
<evidence type="ECO:0000256" key="11">
    <source>
        <dbReference type="SAM" id="MobiDB-lite"/>
    </source>
</evidence>
<dbReference type="EMBL" id="VEVO01000016">
    <property type="protein sequence ID" value="KAF0028815.1"/>
    <property type="molecule type" value="Genomic_DNA"/>
</dbReference>
<dbReference type="InterPro" id="IPR036179">
    <property type="entry name" value="Ig-like_dom_sf"/>
</dbReference>
<keyword evidence="8" id="KW-0675">Receptor</keyword>
<evidence type="ECO:0000256" key="6">
    <source>
        <dbReference type="ARBA" id="ARBA00023136"/>
    </source>
</evidence>
<dbReference type="GO" id="GO:0007166">
    <property type="term" value="P:cell surface receptor signaling pathway"/>
    <property type="evidence" value="ECO:0007669"/>
    <property type="project" value="TreeGrafter"/>
</dbReference>
<dbReference type="AlphaFoldDB" id="A0A6A4S923"/>
<name>A0A6A4S923_SCOMX</name>
<dbReference type="InterPro" id="IPR051713">
    <property type="entry name" value="T-cell_Activation_Regulation"/>
</dbReference>
<keyword evidence="10" id="KW-0393">Immunoglobulin domain</keyword>
<dbReference type="SMART" id="SM00409">
    <property type="entry name" value="IG"/>
    <property type="match status" value="3"/>
</dbReference>
<evidence type="ECO:0000313" key="15">
    <source>
        <dbReference type="EMBL" id="KAF0028815.1"/>
    </source>
</evidence>
<dbReference type="GO" id="GO:0042130">
    <property type="term" value="P:negative regulation of T cell proliferation"/>
    <property type="evidence" value="ECO:0007669"/>
    <property type="project" value="TreeGrafter"/>
</dbReference>
<comment type="subcellular location">
    <subcellularLocation>
        <location evidence="1">Cell membrane</location>
        <topology evidence="1">Single-pass type I membrane protein</topology>
    </subcellularLocation>
</comment>
<keyword evidence="9" id="KW-0325">Glycoprotein</keyword>
<dbReference type="GO" id="GO:0009897">
    <property type="term" value="C:external side of plasma membrane"/>
    <property type="evidence" value="ECO:0007669"/>
    <property type="project" value="TreeGrafter"/>
</dbReference>
<dbReference type="InterPro" id="IPR013106">
    <property type="entry name" value="Ig_V-set"/>
</dbReference>
<dbReference type="GO" id="GO:0031295">
    <property type="term" value="P:T cell costimulation"/>
    <property type="evidence" value="ECO:0007669"/>
    <property type="project" value="TreeGrafter"/>
</dbReference>
<evidence type="ECO:0000256" key="2">
    <source>
        <dbReference type="ARBA" id="ARBA00022475"/>
    </source>
</evidence>
<dbReference type="PROSITE" id="PS50835">
    <property type="entry name" value="IG_LIKE"/>
    <property type="match status" value="2"/>
</dbReference>
<keyword evidence="3 12" id="KW-0812">Transmembrane</keyword>
<dbReference type="InterPro" id="IPR003599">
    <property type="entry name" value="Ig_sub"/>
</dbReference>
<feature type="domain" description="Ig-like" evidence="14">
    <location>
        <begin position="5"/>
        <end position="124"/>
    </location>
</feature>
<sequence>MSSFKEFAVFVVVLHVSQHALCVEVEVDEGQESVLLPCHSNVSVGSTVLWGRSSLRVHARDQSGDVLQHQDHRYVNRTSMRADALHGGDLSLTLRKPVINDSDNYTCTVRQFGEDQDSKEVQLTVKDFIVMLLSTEEPPSSNLKEVVAVSVAVAVVAVAVVAGIIYFICKRRRNRDDPPESYSALELQVAEPPVQQLEVISGVESVQLPCRTTAELHDVVKVEWTDSGDRKVHVHSCVPEEPEDQNQVYRDRTEMREDPLRTGDLSLTLRFPTVRDNRTYTCSVYSRAGPPRVETRVELQVRGQYCSYKSQKEISHYCGEAMILSNTLKTGSSVRLTLWFALVSAQQVEVDSGAESVQLPFETTADLPEDTLVVWWCDEPEPAKKVHEHGTESDQHEVYRGRTRMREDPLNTGIFTLTLNRPTVRDAGTYACRVYGAGLIFLREKTFQLTVKERRPEEDENVDNRGRRSFTDPTPLMTDQSDR</sequence>
<dbReference type="GO" id="GO:0006955">
    <property type="term" value="P:immune response"/>
    <property type="evidence" value="ECO:0007669"/>
    <property type="project" value="TreeGrafter"/>
</dbReference>
<organism evidence="15 16">
    <name type="scientific">Scophthalmus maximus</name>
    <name type="common">Turbot</name>
    <name type="synonym">Psetta maxima</name>
    <dbReference type="NCBI Taxonomy" id="52904"/>
    <lineage>
        <taxon>Eukaryota</taxon>
        <taxon>Metazoa</taxon>
        <taxon>Chordata</taxon>
        <taxon>Craniata</taxon>
        <taxon>Vertebrata</taxon>
        <taxon>Euteleostomi</taxon>
        <taxon>Actinopterygii</taxon>
        <taxon>Neopterygii</taxon>
        <taxon>Teleostei</taxon>
        <taxon>Neoteleostei</taxon>
        <taxon>Acanthomorphata</taxon>
        <taxon>Carangaria</taxon>
        <taxon>Pleuronectiformes</taxon>
        <taxon>Pleuronectoidei</taxon>
        <taxon>Scophthalmidae</taxon>
        <taxon>Scophthalmus</taxon>
    </lineage>
</organism>
<keyword evidence="5 12" id="KW-1133">Transmembrane helix</keyword>
<feature type="signal peptide" evidence="13">
    <location>
        <begin position="1"/>
        <end position="22"/>
    </location>
</feature>
<dbReference type="InterPro" id="IPR007110">
    <property type="entry name" value="Ig-like_dom"/>
</dbReference>
<dbReference type="Proteomes" id="UP000438429">
    <property type="component" value="Unassembled WGS sequence"/>
</dbReference>
<comment type="caution">
    <text evidence="15">The sequence shown here is derived from an EMBL/GenBank/DDBJ whole genome shotgun (WGS) entry which is preliminary data.</text>
</comment>
<dbReference type="GO" id="GO:0042102">
    <property type="term" value="P:positive regulation of T cell proliferation"/>
    <property type="evidence" value="ECO:0007669"/>
    <property type="project" value="TreeGrafter"/>
</dbReference>
<feature type="domain" description="Ig-like" evidence="14">
    <location>
        <begin position="192"/>
        <end position="298"/>
    </location>
</feature>
<feature type="chain" id="PRO_5025535840" description="Ig-like domain-containing protein" evidence="13">
    <location>
        <begin position="23"/>
        <end position="483"/>
    </location>
</feature>
<gene>
    <name evidence="15" type="ORF">F2P81_017920</name>
</gene>